<dbReference type="PROSITE" id="PS00648">
    <property type="entry name" value="RIBONUCLEASE_P"/>
    <property type="match status" value="1"/>
</dbReference>
<organism evidence="8 9">
    <name type="scientific">Parapedobacter composti</name>
    <dbReference type="NCBI Taxonomy" id="623281"/>
    <lineage>
        <taxon>Bacteria</taxon>
        <taxon>Pseudomonadati</taxon>
        <taxon>Bacteroidota</taxon>
        <taxon>Sphingobacteriia</taxon>
        <taxon>Sphingobacteriales</taxon>
        <taxon>Sphingobacteriaceae</taxon>
        <taxon>Parapedobacter</taxon>
    </lineage>
</organism>
<evidence type="ECO:0000256" key="6">
    <source>
        <dbReference type="ARBA" id="ARBA00022884"/>
    </source>
</evidence>
<dbReference type="GO" id="GO:0004526">
    <property type="term" value="F:ribonuclease P activity"/>
    <property type="evidence" value="ECO:0007669"/>
    <property type="project" value="UniProtKB-UniRule"/>
</dbReference>
<keyword evidence="5 7" id="KW-0378">Hydrolase</keyword>
<dbReference type="EC" id="3.1.26.5" evidence="7"/>
<keyword evidence="6 7" id="KW-0694">RNA-binding</keyword>
<dbReference type="Gene3D" id="3.30.230.10">
    <property type="match status" value="1"/>
</dbReference>
<sequence>MMERHRFPKEERLCSKRLIERLFHHGSSFFIYPYRVTFLRVDGLNPKVQVLLSAAKRRFPHAVQRNRLKRRMREAYRLQKNGLLFPALEKHPYGLALAIQYVGDGKPDYGHMYRQMAEVMKKLQRENP</sequence>
<dbReference type="Pfam" id="PF00825">
    <property type="entry name" value="Ribonuclease_P"/>
    <property type="match status" value="1"/>
</dbReference>
<evidence type="ECO:0000256" key="5">
    <source>
        <dbReference type="ARBA" id="ARBA00022801"/>
    </source>
</evidence>
<dbReference type="InterPro" id="IPR000100">
    <property type="entry name" value="RNase_P"/>
</dbReference>
<protein>
    <recommendedName>
        <fullName evidence="7">Ribonuclease P protein component</fullName>
        <shortName evidence="7">RNase P protein</shortName>
        <shortName evidence="7">RNaseP protein</shortName>
        <ecNumber evidence="7">3.1.26.5</ecNumber>
    </recommendedName>
    <alternativeName>
        <fullName evidence="7">Protein C5</fullName>
    </alternativeName>
</protein>
<keyword evidence="4 7" id="KW-0255">Endonuclease</keyword>
<accession>A0A1I1H3A5</accession>
<evidence type="ECO:0000313" key="9">
    <source>
        <dbReference type="Proteomes" id="UP000199577"/>
    </source>
</evidence>
<comment type="subunit">
    <text evidence="7">Consists of a catalytic RNA component (M1 or rnpB) and a protein subunit.</text>
</comment>
<comment type="catalytic activity">
    <reaction evidence="7">
        <text>Endonucleolytic cleavage of RNA, removing 5'-extranucleotides from tRNA precursor.</text>
        <dbReference type="EC" id="3.1.26.5"/>
    </reaction>
</comment>
<evidence type="ECO:0000313" key="8">
    <source>
        <dbReference type="EMBL" id="SFC15933.1"/>
    </source>
</evidence>
<dbReference type="SUPFAM" id="SSF54211">
    <property type="entry name" value="Ribosomal protein S5 domain 2-like"/>
    <property type="match status" value="1"/>
</dbReference>
<evidence type="ECO:0000256" key="3">
    <source>
        <dbReference type="ARBA" id="ARBA00022722"/>
    </source>
</evidence>
<dbReference type="GO" id="GO:0000049">
    <property type="term" value="F:tRNA binding"/>
    <property type="evidence" value="ECO:0007669"/>
    <property type="project" value="UniProtKB-UniRule"/>
</dbReference>
<keyword evidence="2 7" id="KW-0819">tRNA processing</keyword>
<reference evidence="8 9" key="1">
    <citation type="submission" date="2016-10" db="EMBL/GenBank/DDBJ databases">
        <authorList>
            <person name="de Groot N.N."/>
        </authorList>
    </citation>
    <scope>NUCLEOTIDE SEQUENCE [LARGE SCALE GENOMIC DNA]</scope>
    <source>
        <strain evidence="8 9">DSM 22900</strain>
    </source>
</reference>
<evidence type="ECO:0000256" key="2">
    <source>
        <dbReference type="ARBA" id="ARBA00022694"/>
    </source>
</evidence>
<comment type="similarity">
    <text evidence="7">Belongs to the RnpA family.</text>
</comment>
<dbReference type="AlphaFoldDB" id="A0A1I1H3A5"/>
<dbReference type="STRING" id="623281.SAMN05421747_105121"/>
<keyword evidence="3 7" id="KW-0540">Nuclease</keyword>
<keyword evidence="9" id="KW-1185">Reference proteome</keyword>
<evidence type="ECO:0000256" key="4">
    <source>
        <dbReference type="ARBA" id="ARBA00022759"/>
    </source>
</evidence>
<dbReference type="EMBL" id="FOLL01000005">
    <property type="protein sequence ID" value="SFC15933.1"/>
    <property type="molecule type" value="Genomic_DNA"/>
</dbReference>
<dbReference type="GO" id="GO:0001682">
    <property type="term" value="P:tRNA 5'-leader removal"/>
    <property type="evidence" value="ECO:0007669"/>
    <property type="project" value="UniProtKB-UniRule"/>
</dbReference>
<dbReference type="HAMAP" id="MF_00227">
    <property type="entry name" value="RNase_P"/>
    <property type="match status" value="1"/>
</dbReference>
<dbReference type="InterPro" id="IPR020568">
    <property type="entry name" value="Ribosomal_Su5_D2-typ_SF"/>
</dbReference>
<dbReference type="InterPro" id="IPR014721">
    <property type="entry name" value="Ribsml_uS5_D2-typ_fold_subgr"/>
</dbReference>
<dbReference type="InterPro" id="IPR020539">
    <property type="entry name" value="RNase_P_CS"/>
</dbReference>
<dbReference type="RefSeq" id="WP_170845658.1">
    <property type="nucleotide sequence ID" value="NZ_FOLL01000005.1"/>
</dbReference>
<evidence type="ECO:0000256" key="7">
    <source>
        <dbReference type="HAMAP-Rule" id="MF_00227"/>
    </source>
</evidence>
<evidence type="ECO:0000256" key="1">
    <source>
        <dbReference type="ARBA" id="ARBA00002663"/>
    </source>
</evidence>
<comment type="function">
    <text evidence="1 7">RNaseP catalyzes the removal of the 5'-leader sequence from pre-tRNA to produce the mature 5'-terminus. It can also cleave other RNA substrates such as 4.5S RNA. The protein component plays an auxiliary but essential role in vivo by binding to the 5'-leader sequence and broadening the substrate specificity of the ribozyme.</text>
</comment>
<gene>
    <name evidence="7" type="primary">rnpA</name>
    <name evidence="8" type="ORF">SAMN05421747_105121</name>
</gene>
<name>A0A1I1H3A5_9SPHI</name>
<dbReference type="Proteomes" id="UP000199577">
    <property type="component" value="Unassembled WGS sequence"/>
</dbReference>
<proteinExistence type="inferred from homology"/>